<feature type="domain" description="HDOD" evidence="1">
    <location>
        <begin position="24"/>
        <end position="216"/>
    </location>
</feature>
<evidence type="ECO:0000313" key="3">
    <source>
        <dbReference type="Proteomes" id="UP000275663"/>
    </source>
</evidence>
<dbReference type="Gene3D" id="1.10.3210.10">
    <property type="entry name" value="Hypothetical protein af1432"/>
    <property type="match status" value="1"/>
</dbReference>
<gene>
    <name evidence="2" type="ORF">EJN92_14075</name>
</gene>
<accession>A0A3Q9BSI5</accession>
<dbReference type="InterPro" id="IPR006675">
    <property type="entry name" value="HDIG_dom"/>
</dbReference>
<dbReference type="InterPro" id="IPR052340">
    <property type="entry name" value="RNase_Y/CdgJ"/>
</dbReference>
<reference evidence="2 3" key="1">
    <citation type="journal article" date="2011" name="Int. J. Syst. Evol. Microbiol.">
        <title>Description of Undibacterium oligocarboniphilum sp. nov., isolated from purified water, and Undibacterium pigrum strain CCUG 49012 as the type strain of Undibacterium parvum sp. nov., and emended descriptions of the genus Undibacterium and the species Undibacterium pigrum.</title>
        <authorList>
            <person name="Eder W."/>
            <person name="Wanner G."/>
            <person name="Ludwig W."/>
            <person name="Busse H.J."/>
            <person name="Ziemke-Kageler F."/>
            <person name="Lang E."/>
        </authorList>
    </citation>
    <scope>NUCLEOTIDE SEQUENCE [LARGE SCALE GENOMIC DNA]</scope>
    <source>
        <strain evidence="2 3">DSM 23061</strain>
    </source>
</reference>
<proteinExistence type="predicted"/>
<sequence length="286" mass="31363">MKKNVKAAASLELSMDALVKTIRIPARPSLLIDIQAELAQPEPSPKKLAAVIANDVALSASLLKLTNSSFFGLRLKAKSIEHAVNLLGLEQSATLVMGILARQAVNAPNSAHEKFWDFSSKRAQAMTYLARHIPICSADTAHTFGLFCDIGMPLLSERFPDYASTLGLANAEFERSFTEVEDQKHNTNHAAIGALMARTWGLPEEIVTAILLHHAYSEMEDGATDEMVRGLIALALLAEYAIQKYHGQELFAEWEKGGEQACQFLGIGNDDAADRFDELQDLFNHN</sequence>
<evidence type="ECO:0000313" key="2">
    <source>
        <dbReference type="EMBL" id="AZP13028.1"/>
    </source>
</evidence>
<dbReference type="KEGG" id="upv:EJN92_14075"/>
<dbReference type="InterPro" id="IPR013976">
    <property type="entry name" value="HDOD"/>
</dbReference>
<dbReference type="PANTHER" id="PTHR33525">
    <property type="match status" value="1"/>
</dbReference>
<evidence type="ECO:0000259" key="1">
    <source>
        <dbReference type="PROSITE" id="PS51833"/>
    </source>
</evidence>
<protein>
    <submittedName>
        <fullName evidence="2">HDOD domain-containing protein</fullName>
    </submittedName>
</protein>
<dbReference type="PANTHER" id="PTHR33525:SF6">
    <property type="entry name" value="HDOD DOMAIN-CONTAINING PROTEIN"/>
    <property type="match status" value="1"/>
</dbReference>
<dbReference type="Proteomes" id="UP000275663">
    <property type="component" value="Chromosome"/>
</dbReference>
<organism evidence="2 3">
    <name type="scientific">Undibacterium parvum</name>
    <dbReference type="NCBI Taxonomy" id="401471"/>
    <lineage>
        <taxon>Bacteria</taxon>
        <taxon>Pseudomonadati</taxon>
        <taxon>Pseudomonadota</taxon>
        <taxon>Betaproteobacteria</taxon>
        <taxon>Burkholderiales</taxon>
        <taxon>Oxalobacteraceae</taxon>
        <taxon>Undibacterium</taxon>
    </lineage>
</organism>
<dbReference type="PROSITE" id="PS51833">
    <property type="entry name" value="HDOD"/>
    <property type="match status" value="1"/>
</dbReference>
<dbReference type="Pfam" id="PF08668">
    <property type="entry name" value="HDOD"/>
    <property type="match status" value="1"/>
</dbReference>
<dbReference type="AlphaFoldDB" id="A0A3Q9BSI5"/>
<dbReference type="OrthoDB" id="9784953at2"/>
<dbReference type="SUPFAM" id="SSF109604">
    <property type="entry name" value="HD-domain/PDEase-like"/>
    <property type="match status" value="1"/>
</dbReference>
<dbReference type="NCBIfam" id="TIGR00277">
    <property type="entry name" value="HDIG"/>
    <property type="match status" value="1"/>
</dbReference>
<dbReference type="EMBL" id="CP034464">
    <property type="protein sequence ID" value="AZP13028.1"/>
    <property type="molecule type" value="Genomic_DNA"/>
</dbReference>
<name>A0A3Q9BSI5_9BURK</name>
<keyword evidence="3" id="KW-1185">Reference proteome</keyword>
<dbReference type="RefSeq" id="WP_126128404.1">
    <property type="nucleotide sequence ID" value="NZ_CP034464.1"/>
</dbReference>